<keyword evidence="2" id="KW-0813">Transport</keyword>
<keyword evidence="6" id="KW-0472">Membrane</keyword>
<feature type="domain" description="Ionotropic glutamate receptor L-glutamate and glycine-binding" evidence="11">
    <location>
        <begin position="1"/>
        <end position="63"/>
    </location>
</feature>
<dbReference type="SUPFAM" id="SSF53850">
    <property type="entry name" value="Periplasmic binding protein-like II"/>
    <property type="match status" value="1"/>
</dbReference>
<keyword evidence="9" id="KW-1071">Ligand-gated ion channel</keyword>
<organism evidence="12 13">
    <name type="scientific">Hucho hucho</name>
    <name type="common">huchen</name>
    <dbReference type="NCBI Taxonomy" id="62062"/>
    <lineage>
        <taxon>Eukaryota</taxon>
        <taxon>Metazoa</taxon>
        <taxon>Chordata</taxon>
        <taxon>Craniata</taxon>
        <taxon>Vertebrata</taxon>
        <taxon>Euteleostomi</taxon>
        <taxon>Actinopterygii</taxon>
        <taxon>Neopterygii</taxon>
        <taxon>Teleostei</taxon>
        <taxon>Protacanthopterygii</taxon>
        <taxon>Salmoniformes</taxon>
        <taxon>Salmonidae</taxon>
        <taxon>Salmoninae</taxon>
        <taxon>Hucho</taxon>
    </lineage>
</organism>
<dbReference type="AlphaFoldDB" id="A0A4W5QAU7"/>
<keyword evidence="10" id="KW-0407">Ion channel</keyword>
<keyword evidence="7" id="KW-0675">Receptor</keyword>
<keyword evidence="13" id="KW-1185">Reference proteome</keyword>
<evidence type="ECO:0000313" key="13">
    <source>
        <dbReference type="Proteomes" id="UP000314982"/>
    </source>
</evidence>
<evidence type="ECO:0000256" key="6">
    <source>
        <dbReference type="ARBA" id="ARBA00023136"/>
    </source>
</evidence>
<reference evidence="12" key="2">
    <citation type="submission" date="2025-08" db="UniProtKB">
        <authorList>
            <consortium name="Ensembl"/>
        </authorList>
    </citation>
    <scope>IDENTIFICATION</scope>
</reference>
<protein>
    <recommendedName>
        <fullName evidence="11">Ionotropic glutamate receptor L-glutamate and glycine-binding domain-containing protein</fullName>
    </recommendedName>
</protein>
<proteinExistence type="predicted"/>
<evidence type="ECO:0000259" key="11">
    <source>
        <dbReference type="SMART" id="SM00918"/>
    </source>
</evidence>
<evidence type="ECO:0000256" key="9">
    <source>
        <dbReference type="ARBA" id="ARBA00023286"/>
    </source>
</evidence>
<dbReference type="Pfam" id="PF10613">
    <property type="entry name" value="Lig_chan-Glu_bd"/>
    <property type="match status" value="1"/>
</dbReference>
<reference evidence="13" key="1">
    <citation type="submission" date="2018-06" db="EMBL/GenBank/DDBJ databases">
        <title>Genome assembly of Danube salmon.</title>
        <authorList>
            <person name="Macqueen D.J."/>
            <person name="Gundappa M.K."/>
        </authorList>
    </citation>
    <scope>NUCLEOTIDE SEQUENCE [LARGE SCALE GENOMIC DNA]</scope>
</reference>
<evidence type="ECO:0000256" key="2">
    <source>
        <dbReference type="ARBA" id="ARBA00022448"/>
    </source>
</evidence>
<reference evidence="12" key="3">
    <citation type="submission" date="2025-09" db="UniProtKB">
        <authorList>
            <consortium name="Ensembl"/>
        </authorList>
    </citation>
    <scope>IDENTIFICATION</scope>
</reference>
<evidence type="ECO:0000256" key="8">
    <source>
        <dbReference type="ARBA" id="ARBA00023180"/>
    </source>
</evidence>
<dbReference type="Gene3D" id="3.40.190.10">
    <property type="entry name" value="Periplasmic binding protein-like II"/>
    <property type="match status" value="1"/>
</dbReference>
<sequence>MFKKSDKPLYGNDRFEGYCIDLLRELSAILGFRYEVRLVEDGKYGALEESTGQWNGMVRELIDHVSRGRRSGLLSWLPWWLLVGCCINEDTIGWIMDTMELHRLQIGSEVMSIMELHG</sequence>
<evidence type="ECO:0000256" key="4">
    <source>
        <dbReference type="ARBA" id="ARBA00022989"/>
    </source>
</evidence>
<dbReference type="GeneTree" id="ENSGT00940000156253"/>
<evidence type="ECO:0000256" key="5">
    <source>
        <dbReference type="ARBA" id="ARBA00023065"/>
    </source>
</evidence>
<dbReference type="GO" id="GO:0016020">
    <property type="term" value="C:membrane"/>
    <property type="evidence" value="ECO:0007669"/>
    <property type="project" value="UniProtKB-SubCell"/>
</dbReference>
<evidence type="ECO:0000256" key="7">
    <source>
        <dbReference type="ARBA" id="ARBA00023170"/>
    </source>
</evidence>
<comment type="subcellular location">
    <subcellularLocation>
        <location evidence="1">Membrane</location>
        <topology evidence="1">Multi-pass membrane protein</topology>
    </subcellularLocation>
</comment>
<keyword evidence="3" id="KW-0812">Transmembrane</keyword>
<evidence type="ECO:0000313" key="12">
    <source>
        <dbReference type="Ensembl" id="ENSHHUP00000074396.1"/>
    </source>
</evidence>
<keyword evidence="8" id="KW-0325">Glycoprotein</keyword>
<dbReference type="InterPro" id="IPR019594">
    <property type="entry name" value="Glu/Gly-bd"/>
</dbReference>
<dbReference type="Proteomes" id="UP000314982">
    <property type="component" value="Unassembled WGS sequence"/>
</dbReference>
<accession>A0A4W5QAU7</accession>
<dbReference type="Ensembl" id="ENSHHUT00000076839.1">
    <property type="protein sequence ID" value="ENSHHUP00000074396.1"/>
    <property type="gene ID" value="ENSHHUG00000043658.1"/>
</dbReference>
<dbReference type="FunFam" id="3.40.190.10:FF:000210">
    <property type="entry name" value="Glutamate receptor ionotropic, kainate 1"/>
    <property type="match status" value="1"/>
</dbReference>
<keyword evidence="5" id="KW-0406">Ion transport</keyword>
<keyword evidence="4" id="KW-1133">Transmembrane helix</keyword>
<evidence type="ECO:0000256" key="10">
    <source>
        <dbReference type="ARBA" id="ARBA00023303"/>
    </source>
</evidence>
<dbReference type="SMART" id="SM00918">
    <property type="entry name" value="Lig_chan-Glu_bd"/>
    <property type="match status" value="1"/>
</dbReference>
<name>A0A4W5QAU7_9TELE</name>
<dbReference type="GO" id="GO:0015276">
    <property type="term" value="F:ligand-gated monoatomic ion channel activity"/>
    <property type="evidence" value="ECO:0007669"/>
    <property type="project" value="InterPro"/>
</dbReference>
<evidence type="ECO:0000256" key="3">
    <source>
        <dbReference type="ARBA" id="ARBA00022692"/>
    </source>
</evidence>
<evidence type="ECO:0000256" key="1">
    <source>
        <dbReference type="ARBA" id="ARBA00004141"/>
    </source>
</evidence>